<feature type="signal peptide" evidence="1">
    <location>
        <begin position="1"/>
        <end position="22"/>
    </location>
</feature>
<reference evidence="3" key="2">
    <citation type="submission" date="2015-01" db="EMBL/GenBank/DDBJ databases">
        <title>Evolutionary Origins and Diversification of the Mycorrhizal Mutualists.</title>
        <authorList>
            <consortium name="DOE Joint Genome Institute"/>
            <consortium name="Mycorrhizal Genomics Consortium"/>
            <person name="Kohler A."/>
            <person name="Kuo A."/>
            <person name="Nagy L.G."/>
            <person name="Floudas D."/>
            <person name="Copeland A."/>
            <person name="Barry K.W."/>
            <person name="Cichocki N."/>
            <person name="Veneault-Fourrey C."/>
            <person name="LaButti K."/>
            <person name="Lindquist E.A."/>
            <person name="Lipzen A."/>
            <person name="Lundell T."/>
            <person name="Morin E."/>
            <person name="Murat C."/>
            <person name="Riley R."/>
            <person name="Ohm R."/>
            <person name="Sun H."/>
            <person name="Tunlid A."/>
            <person name="Henrissat B."/>
            <person name="Grigoriev I.V."/>
            <person name="Hibbett D.S."/>
            <person name="Martin F."/>
        </authorList>
    </citation>
    <scope>NUCLEOTIDE SEQUENCE [LARGE SCALE GENOMIC DNA]</scope>
    <source>
        <strain evidence="3">Foug A</strain>
    </source>
</reference>
<protein>
    <recommendedName>
        <fullName evidence="4">Secreted protein</fullName>
    </recommendedName>
</protein>
<gene>
    <name evidence="2" type="ORF">SCLCIDRAFT_32489</name>
</gene>
<feature type="chain" id="PRO_5002176453" description="Secreted protein" evidence="1">
    <location>
        <begin position="23"/>
        <end position="128"/>
    </location>
</feature>
<dbReference type="Proteomes" id="UP000053989">
    <property type="component" value="Unassembled WGS sequence"/>
</dbReference>
<dbReference type="InParanoid" id="A0A0C3D8E3"/>
<name>A0A0C3D8E3_9AGAM</name>
<keyword evidence="3" id="KW-1185">Reference proteome</keyword>
<organism evidence="2 3">
    <name type="scientific">Scleroderma citrinum Foug A</name>
    <dbReference type="NCBI Taxonomy" id="1036808"/>
    <lineage>
        <taxon>Eukaryota</taxon>
        <taxon>Fungi</taxon>
        <taxon>Dikarya</taxon>
        <taxon>Basidiomycota</taxon>
        <taxon>Agaricomycotina</taxon>
        <taxon>Agaricomycetes</taxon>
        <taxon>Agaricomycetidae</taxon>
        <taxon>Boletales</taxon>
        <taxon>Sclerodermatineae</taxon>
        <taxon>Sclerodermataceae</taxon>
        <taxon>Scleroderma</taxon>
    </lineage>
</organism>
<evidence type="ECO:0008006" key="4">
    <source>
        <dbReference type="Google" id="ProtNLM"/>
    </source>
</evidence>
<dbReference type="AlphaFoldDB" id="A0A0C3D8E3"/>
<dbReference type="HOGENOM" id="CLU_1960871_0_0_1"/>
<keyword evidence="1" id="KW-0732">Signal</keyword>
<reference evidence="2 3" key="1">
    <citation type="submission" date="2014-04" db="EMBL/GenBank/DDBJ databases">
        <authorList>
            <consortium name="DOE Joint Genome Institute"/>
            <person name="Kuo A."/>
            <person name="Kohler A."/>
            <person name="Nagy L.G."/>
            <person name="Floudas D."/>
            <person name="Copeland A."/>
            <person name="Barry K.W."/>
            <person name="Cichocki N."/>
            <person name="Veneault-Fourrey C."/>
            <person name="LaButti K."/>
            <person name="Lindquist E.A."/>
            <person name="Lipzen A."/>
            <person name="Lundell T."/>
            <person name="Morin E."/>
            <person name="Murat C."/>
            <person name="Sun H."/>
            <person name="Tunlid A."/>
            <person name="Henrissat B."/>
            <person name="Grigoriev I.V."/>
            <person name="Hibbett D.S."/>
            <person name="Martin F."/>
            <person name="Nordberg H.P."/>
            <person name="Cantor M.N."/>
            <person name="Hua S.X."/>
        </authorList>
    </citation>
    <scope>NUCLEOTIDE SEQUENCE [LARGE SCALE GENOMIC DNA]</scope>
    <source>
        <strain evidence="2 3">Foug A</strain>
    </source>
</reference>
<accession>A0A0C3D8E3</accession>
<evidence type="ECO:0000313" key="2">
    <source>
        <dbReference type="EMBL" id="KIM52649.1"/>
    </source>
</evidence>
<evidence type="ECO:0000256" key="1">
    <source>
        <dbReference type="SAM" id="SignalP"/>
    </source>
</evidence>
<dbReference type="EMBL" id="KN822204">
    <property type="protein sequence ID" value="KIM52649.1"/>
    <property type="molecule type" value="Genomic_DNA"/>
</dbReference>
<proteinExistence type="predicted"/>
<evidence type="ECO:0000313" key="3">
    <source>
        <dbReference type="Proteomes" id="UP000053989"/>
    </source>
</evidence>
<sequence length="128" mass="13260">MFFHVVALCWCICFNFDSSVSPSTSNDSVRTLCVVGGLNDTASSALLTCAESMLLLLVVPPVSPSPSSVSPSTSLAQSASQLFLACPKARSGISISGAFAICACPCVRSMLSHGSRNHLSGLQAILHL</sequence>